<feature type="compositionally biased region" description="Polar residues" evidence="2">
    <location>
        <begin position="129"/>
        <end position="146"/>
    </location>
</feature>
<dbReference type="EMBL" id="LT608266">
    <property type="protein sequence ID" value="SCM17082.1"/>
    <property type="molecule type" value="Genomic_DNA"/>
</dbReference>
<dbReference type="OrthoDB" id="10262526at2759"/>
<dbReference type="Pfam" id="PF05063">
    <property type="entry name" value="MT-A70"/>
    <property type="match status" value="1"/>
</dbReference>
<feature type="compositionally biased region" description="Low complexity" evidence="2">
    <location>
        <begin position="180"/>
        <end position="193"/>
    </location>
</feature>
<evidence type="ECO:0000313" key="10">
    <source>
        <dbReference type="Proteomes" id="UP000219974"/>
    </source>
</evidence>
<reference evidence="3 8" key="1">
    <citation type="submission" date="2016-02" db="EMBL/GenBank/DDBJ databases">
        <authorList>
            <consortium name="Pathogen Informatics"/>
        </authorList>
    </citation>
    <scope>NUCLEOTIDE SEQUENCE [LARGE SCALE GENOMIC DNA]</scope>
    <source>
        <strain evidence="3 8">K173</strain>
        <strain evidence="4 12">NK65 ny</strain>
        <strain evidence="7 11">NK65e</strain>
        <strain evidence="5 9">SP11 Antwerpcl1</strain>
        <strain evidence="6 10">SP11 RLL</strain>
    </source>
</reference>
<organism evidence="3 8">
    <name type="scientific">Plasmodium berghei</name>
    <dbReference type="NCBI Taxonomy" id="5821"/>
    <lineage>
        <taxon>Eukaryota</taxon>
        <taxon>Sar</taxon>
        <taxon>Alveolata</taxon>
        <taxon>Apicomplexa</taxon>
        <taxon>Aconoidasida</taxon>
        <taxon>Haemosporida</taxon>
        <taxon>Plasmodiidae</taxon>
        <taxon>Plasmodium</taxon>
        <taxon>Plasmodium (Vinckeia)</taxon>
    </lineage>
</organism>
<dbReference type="AlphaFoldDB" id="A0A0Y9TSG6"/>
<dbReference type="EMBL" id="LT614628">
    <property type="protein sequence ID" value="SCN21995.1"/>
    <property type="molecule type" value="Genomic_DNA"/>
</dbReference>
<feature type="region of interest" description="Disordered" evidence="2">
    <location>
        <begin position="19"/>
        <end position="120"/>
    </location>
</feature>
<protein>
    <submittedName>
        <fullName evidence="3">mRNA (N6-adenosine)-methyltransferase, putative</fullName>
        <ecNumber evidence="3">2.1.1.62</ecNumber>
    </submittedName>
</protein>
<accession>A0A0Y9TSG6</accession>
<evidence type="ECO:0000256" key="2">
    <source>
        <dbReference type="SAM" id="MobiDB-lite"/>
    </source>
</evidence>
<feature type="region of interest" description="Disordered" evidence="2">
    <location>
        <begin position="156"/>
        <end position="194"/>
    </location>
</feature>
<keyword evidence="3" id="KW-0808">Transferase</keyword>
<dbReference type="EMBL" id="LT160022">
    <property type="protein sequence ID" value="CXH90056.1"/>
    <property type="molecule type" value="Genomic_DNA"/>
</dbReference>
<dbReference type="PANTHER" id="PTHR12829">
    <property type="entry name" value="N6-ADENOSINE-METHYLTRANSFERASE"/>
    <property type="match status" value="1"/>
</dbReference>
<gene>
    <name evidence="3" type="ORF">PBK173_000031800</name>
    <name evidence="7" type="ORF">PBNK65E_000029800</name>
    <name evidence="4" type="ORF">PBNK65NY_000029500</name>
    <name evidence="5" type="ORF">PBSP11A_000029600</name>
    <name evidence="6" type="ORF">PBSP11RLL_000029800</name>
</gene>
<name>A0A0Y9TSG6_PLABE</name>
<feature type="compositionally biased region" description="Basic and acidic residues" evidence="2">
    <location>
        <begin position="54"/>
        <end position="71"/>
    </location>
</feature>
<proteinExistence type="inferred from homology"/>
<dbReference type="EMBL" id="LT608250">
    <property type="protein sequence ID" value="SCM15287.1"/>
    <property type="molecule type" value="Genomic_DNA"/>
</dbReference>
<feature type="compositionally biased region" description="Polar residues" evidence="2">
    <location>
        <begin position="72"/>
        <end position="86"/>
    </location>
</feature>
<dbReference type="GO" id="GO:0005634">
    <property type="term" value="C:nucleus"/>
    <property type="evidence" value="ECO:0007669"/>
    <property type="project" value="TreeGrafter"/>
</dbReference>
<evidence type="ECO:0000313" key="11">
    <source>
        <dbReference type="Proteomes" id="UP000220214"/>
    </source>
</evidence>
<dbReference type="PANTHER" id="PTHR12829:SF2">
    <property type="entry name" value="N6-ADENOSINE-METHYLTRANSFERASE MT-A70-LIKE"/>
    <property type="match status" value="1"/>
</dbReference>
<dbReference type="VEuPathDB" id="PlasmoDB:PBANKA_0213600"/>
<evidence type="ECO:0000313" key="3">
    <source>
        <dbReference type="EMBL" id="CXH90056.1"/>
    </source>
</evidence>
<dbReference type="EC" id="2.1.1.62" evidence="3"/>
<feature type="compositionally biased region" description="Basic and acidic residues" evidence="2">
    <location>
        <begin position="26"/>
        <end position="47"/>
    </location>
</feature>
<dbReference type="InterPro" id="IPR029063">
    <property type="entry name" value="SAM-dependent_MTases_sf"/>
</dbReference>
<feature type="region of interest" description="Disordered" evidence="2">
    <location>
        <begin position="127"/>
        <end position="146"/>
    </location>
</feature>
<dbReference type="EMBL" id="LT608138">
    <property type="protein sequence ID" value="SCL90395.1"/>
    <property type="molecule type" value="Genomic_DNA"/>
</dbReference>
<keyword evidence="3" id="KW-0489">Methyltransferase</keyword>
<evidence type="ECO:0000313" key="4">
    <source>
        <dbReference type="EMBL" id="SCL90395.1"/>
    </source>
</evidence>
<sequence length="811" mass="94702">MSLAREKYLKRKRELLESINIIDSNLEDKKDGRSKERIGENKNDPQKDKKRKHDERQKYPENNKRDYEQNKSPKISESTGNSNKNYDSFKKIEKNKTKHSTHHDRNEHSSFSNTNRDASGLNIRENKYSHNNNLGMKPPSNVNKSGNKLSTLNYRTSSNVSDGHMKREITPNGQVNYRGNNNLSSLSNSSNNNAQLDARYKNPLKDIPNLKNIEIYDSSILLLFTCKILLEMCEIDGWKSNNAKKISITSVEILREIKSRNRKNIKFLKINILNNVLIHMTKNKSSEKRDYGKGDASDVVCEKYKEIKLEGSCIDIENVGINIIIKTVYINNIKKLLLRYLHKFSTTNNSTMNPKFSKNMTRVEKDEIHRLGNNSNEYNINNSNMDVYNNNNLFGQREASYNSLNVENDNNKNVGAQQYLPEQYPNAGREIMHITNNIVSGDEHIERGSKINYLENLLNEPTAKEKKIKEETTNILSILEAPTVIEELRIKKFQKKSDSVKIICQHLTKKTCQKNNKECDKIHFKKIISDHTDISLGDCSYLDTCRHIETCKFVHYCVDKDDKMIMNEKNEMNKEQISKKKNNYKNTESFYKIKYDDNHTYEPQWIRCDLRNFDLSIFNQYVSVVMADPPWDIHMDLPYGTMTDNEMKHLPVQLIQDEGMIFLWVTGRAMELARECLQIWGYKRVEEILWVKTNHLQRIIRTGRTGHWLNHSKEHCLVGIKGNPVINRNIDCNVIVSEVRETSRKPDEIYTLIERLCPQNLKIELFGRPHNIRRNWITLGNQLNGVVLHHPQIKERYNKVAPKFNMPLCED</sequence>
<dbReference type="Proteomes" id="UP000220214">
    <property type="component" value="Chromosome 2"/>
</dbReference>
<dbReference type="SUPFAM" id="SSF53335">
    <property type="entry name" value="S-adenosyl-L-methionine-dependent methyltransferases"/>
    <property type="match status" value="1"/>
</dbReference>
<evidence type="ECO:0000313" key="7">
    <source>
        <dbReference type="EMBL" id="SCN21995.1"/>
    </source>
</evidence>
<dbReference type="PROSITE" id="PS51143">
    <property type="entry name" value="MT_A70"/>
    <property type="match status" value="1"/>
</dbReference>
<dbReference type="Proteomes" id="UP000219974">
    <property type="component" value="Chromosome 2"/>
</dbReference>
<evidence type="ECO:0000313" key="8">
    <source>
        <dbReference type="Proteomes" id="UP000069549"/>
    </source>
</evidence>
<dbReference type="Proteomes" id="UP000069549">
    <property type="component" value="Chromosome 2"/>
</dbReference>
<dbReference type="InterPro" id="IPR007757">
    <property type="entry name" value="MT-A70-like"/>
</dbReference>
<dbReference type="GO" id="GO:0036396">
    <property type="term" value="C:RNA N6-methyladenosine methyltransferase complex"/>
    <property type="evidence" value="ECO:0007669"/>
    <property type="project" value="TreeGrafter"/>
</dbReference>
<dbReference type="GO" id="GO:0016422">
    <property type="term" value="F:mRNA (2'-O-methyladenosine-N6-)-methyltransferase activity"/>
    <property type="evidence" value="ECO:0007669"/>
    <property type="project" value="UniProtKB-EC"/>
</dbReference>
<dbReference type="OMA" id="QFNMPLC"/>
<evidence type="ECO:0000313" key="9">
    <source>
        <dbReference type="Proteomes" id="UP000219860"/>
    </source>
</evidence>
<evidence type="ECO:0000313" key="12">
    <source>
        <dbReference type="Proteomes" id="UP000516480"/>
    </source>
</evidence>
<dbReference type="GO" id="GO:0032259">
    <property type="term" value="P:methylation"/>
    <property type="evidence" value="ECO:0007669"/>
    <property type="project" value="UniProtKB-KW"/>
</dbReference>
<evidence type="ECO:0000256" key="1">
    <source>
        <dbReference type="PROSITE-ProRule" id="PRU00489"/>
    </source>
</evidence>
<comment type="similarity">
    <text evidence="1">Belongs to the MT-A70-like family.</text>
</comment>
<dbReference type="Proteomes" id="UP000219860">
    <property type="component" value="Chromosome 2"/>
</dbReference>
<evidence type="ECO:0000313" key="5">
    <source>
        <dbReference type="EMBL" id="SCM15287.1"/>
    </source>
</evidence>
<evidence type="ECO:0000313" key="6">
    <source>
        <dbReference type="EMBL" id="SCM17082.1"/>
    </source>
</evidence>
<dbReference type="Proteomes" id="UP000516480">
    <property type="component" value="Chromosome 2"/>
</dbReference>